<comment type="caution">
    <text evidence="2">The sequence shown here is derived from an EMBL/GenBank/DDBJ whole genome shotgun (WGS) entry which is preliminary data.</text>
</comment>
<accession>A0A8X6T498</accession>
<evidence type="ECO:0000313" key="3">
    <source>
        <dbReference type="Proteomes" id="UP000887013"/>
    </source>
</evidence>
<feature type="region of interest" description="Disordered" evidence="1">
    <location>
        <begin position="38"/>
        <end position="58"/>
    </location>
</feature>
<feature type="compositionally biased region" description="Basic and acidic residues" evidence="1">
    <location>
        <begin position="7"/>
        <end position="19"/>
    </location>
</feature>
<feature type="region of interest" description="Disordered" evidence="1">
    <location>
        <begin position="1"/>
        <end position="24"/>
    </location>
</feature>
<dbReference type="EMBL" id="BMAW01051160">
    <property type="protein sequence ID" value="GFS78994.1"/>
    <property type="molecule type" value="Genomic_DNA"/>
</dbReference>
<evidence type="ECO:0000313" key="2">
    <source>
        <dbReference type="EMBL" id="GFS78994.1"/>
    </source>
</evidence>
<dbReference type="Proteomes" id="UP000887013">
    <property type="component" value="Unassembled WGS sequence"/>
</dbReference>
<evidence type="ECO:0000256" key="1">
    <source>
        <dbReference type="SAM" id="MobiDB-lite"/>
    </source>
</evidence>
<sequence length="76" mass="8414">MIQNEGFLKKKGSESNKSEADEENVICSCKTQPVKFPLRPTGPEFETTDADIPRSPTALAPSMGQILCKRTRIKAF</sequence>
<organism evidence="2 3">
    <name type="scientific">Nephila pilipes</name>
    <name type="common">Giant wood spider</name>
    <name type="synonym">Nephila maculata</name>
    <dbReference type="NCBI Taxonomy" id="299642"/>
    <lineage>
        <taxon>Eukaryota</taxon>
        <taxon>Metazoa</taxon>
        <taxon>Ecdysozoa</taxon>
        <taxon>Arthropoda</taxon>
        <taxon>Chelicerata</taxon>
        <taxon>Arachnida</taxon>
        <taxon>Araneae</taxon>
        <taxon>Araneomorphae</taxon>
        <taxon>Entelegynae</taxon>
        <taxon>Araneoidea</taxon>
        <taxon>Nephilidae</taxon>
        <taxon>Nephila</taxon>
    </lineage>
</organism>
<name>A0A8X6T498_NEPPI</name>
<gene>
    <name evidence="2" type="ORF">NPIL_698951</name>
</gene>
<dbReference type="AlphaFoldDB" id="A0A8X6T498"/>
<protein>
    <submittedName>
        <fullName evidence="2">Uncharacterized protein</fullName>
    </submittedName>
</protein>
<keyword evidence="3" id="KW-1185">Reference proteome</keyword>
<reference evidence="2" key="1">
    <citation type="submission" date="2020-08" db="EMBL/GenBank/DDBJ databases">
        <title>Multicomponent nature underlies the extraordinary mechanical properties of spider dragline silk.</title>
        <authorList>
            <person name="Kono N."/>
            <person name="Nakamura H."/>
            <person name="Mori M."/>
            <person name="Yoshida Y."/>
            <person name="Ohtoshi R."/>
            <person name="Malay A.D."/>
            <person name="Moran D.A.P."/>
            <person name="Tomita M."/>
            <person name="Numata K."/>
            <person name="Arakawa K."/>
        </authorList>
    </citation>
    <scope>NUCLEOTIDE SEQUENCE</scope>
</reference>
<proteinExistence type="predicted"/>